<dbReference type="KEGG" id="kox:KOX_15540"/>
<sequence length="65" mass="7757">MIIYPARHTIIMDLNRLILWFVPTEWGGLPGSVEDIHQYQLIILLYGNLKVMRMHKYLKRGIETF</sequence>
<gene>
    <name evidence="1" type="ordered locus">KOX_15540</name>
</gene>
<organism evidence="1 2">
    <name type="scientific">Klebsiella michiganensis (strain ATCC 8724 / DSM 4798 / JCM 20051 / NBRC 3318 / NRRL B-199 / KCTC 1686 / BUCSAV 143 / CCM 1901)</name>
    <dbReference type="NCBI Taxonomy" id="1006551"/>
    <lineage>
        <taxon>Bacteria</taxon>
        <taxon>Pseudomonadati</taxon>
        <taxon>Pseudomonadota</taxon>
        <taxon>Gammaproteobacteria</taxon>
        <taxon>Enterobacterales</taxon>
        <taxon>Enterobacteriaceae</taxon>
        <taxon>Klebsiella/Raoultella group</taxon>
        <taxon>Klebsiella</taxon>
    </lineage>
</organism>
<dbReference type="AlphaFoldDB" id="A0A0H3HBC7"/>
<dbReference type="Proteomes" id="UP000007843">
    <property type="component" value="Chromosome"/>
</dbReference>
<reference evidence="1 2" key="1">
    <citation type="journal article" date="2012" name="J. Bacteriol.">
        <title>Complete genome sequence of Klebsiella oxytoca KCTC 1686, used in production of 2,3-butanediol.</title>
        <authorList>
            <person name="Shin S.H."/>
            <person name="Kim S."/>
            <person name="Kim J.Y."/>
            <person name="Lee S."/>
            <person name="Um Y."/>
            <person name="Oh M.K."/>
            <person name="Kim Y.R."/>
            <person name="Lee J."/>
            <person name="Yang K.S."/>
        </authorList>
    </citation>
    <scope>NUCLEOTIDE SEQUENCE [LARGE SCALE GENOMIC DNA]</scope>
    <source>
        <strain evidence="2">ATCC 8724 / DSM 4798 / JCM 20051 / NBRC 3318 / NRRL B-199 / KCTC 1686</strain>
    </source>
</reference>
<proteinExistence type="predicted"/>
<accession>A0A0H3HBC7</accession>
<protein>
    <submittedName>
        <fullName evidence="1">Uncharacterized protein</fullName>
    </submittedName>
</protein>
<dbReference type="HOGENOM" id="CLU_2844061_0_0_6"/>
<evidence type="ECO:0000313" key="1">
    <source>
        <dbReference type="EMBL" id="AEX04832.1"/>
    </source>
</evidence>
<evidence type="ECO:0000313" key="2">
    <source>
        <dbReference type="Proteomes" id="UP000007843"/>
    </source>
</evidence>
<dbReference type="EMBL" id="CP003218">
    <property type="protein sequence ID" value="AEX04832.1"/>
    <property type="molecule type" value="Genomic_DNA"/>
</dbReference>
<name>A0A0H3HBC7_KLEM8</name>